<keyword evidence="16" id="KW-1185">Reference proteome</keyword>
<evidence type="ECO:0000256" key="14">
    <source>
        <dbReference type="SAM" id="MobiDB-lite"/>
    </source>
</evidence>
<keyword evidence="6 10" id="KW-0547">Nucleotide-binding</keyword>
<evidence type="ECO:0000256" key="9">
    <source>
        <dbReference type="ARBA" id="ARBA00049563"/>
    </source>
</evidence>
<keyword evidence="8 10" id="KW-0460">Magnesium</keyword>
<evidence type="ECO:0000256" key="11">
    <source>
        <dbReference type="RuleBase" id="RU003783"/>
    </source>
</evidence>
<reference evidence="15 16" key="1">
    <citation type="journal article" date="2010" name="J. Bacteriol.">
        <title>Genome sequences of Pelagibaca bermudensis HTCC2601T and Maritimibacter alkaliphilus HTCC2654T, the type strains of two marine Roseobacter genera.</title>
        <authorList>
            <person name="Thrash J.C."/>
            <person name="Cho J.C."/>
            <person name="Ferriera S."/>
            <person name="Johnson J."/>
            <person name="Vergin K.L."/>
            <person name="Giovannoni S.J."/>
        </authorList>
    </citation>
    <scope>NUCLEOTIDE SEQUENCE [LARGE SCALE GENOMIC DNA]</scope>
    <source>
        <strain evidence="15 16">HTCC2654</strain>
    </source>
</reference>
<comment type="caution">
    <text evidence="15">The sequence shown here is derived from an EMBL/GenBank/DDBJ whole genome shotgun (WGS) entry which is preliminary data.</text>
</comment>
<evidence type="ECO:0000256" key="3">
    <source>
        <dbReference type="ARBA" id="ARBA00005842"/>
    </source>
</evidence>
<sequence length="323" mass="34987">MDRAQNVGNPRRAQSAKNRGLGRKHVMAEELAAPFLDDLPPDRPVLIAGPTASGKSALALAIARTAGGVIVNADALQVFSNWRILTARPSISEEEVAPHRLYGHVPGDTFYSVGHWLREVAPFLSGPQRPIIVGGTGLYFSALTEGLADIPATPPEVRAEGEALLAEKGLDALMSDIDPETLARIDTRNPARVARAWEVQRTTGKGLAAWQDDTPPPLLPLADALPLVLNSPRDWLADRIARRFDAMLSAGVLAEAEANLTTWSPDLPSAKAIGARELIAHLKGEMTLDAARDAAIIASRQYAKRQRTWFRSRMSDWTQVTIP</sequence>
<evidence type="ECO:0000256" key="1">
    <source>
        <dbReference type="ARBA" id="ARBA00001946"/>
    </source>
</evidence>
<evidence type="ECO:0000313" key="16">
    <source>
        <dbReference type="Proteomes" id="UP000002931"/>
    </source>
</evidence>
<feature type="binding site" evidence="10">
    <location>
        <begin position="51"/>
        <end position="56"/>
    </location>
    <ligand>
        <name>substrate</name>
    </ligand>
</feature>
<dbReference type="InterPro" id="IPR018022">
    <property type="entry name" value="IPT"/>
</dbReference>
<comment type="similarity">
    <text evidence="3 10 13">Belongs to the IPP transferase family.</text>
</comment>
<protein>
    <recommendedName>
        <fullName evidence="10">tRNA dimethylallyltransferase</fullName>
        <ecNumber evidence="10">2.5.1.75</ecNumber>
    </recommendedName>
    <alternativeName>
        <fullName evidence="10">Dimethylallyl diphosphate:tRNA dimethylallyltransferase</fullName>
        <shortName evidence="10">DMAPP:tRNA dimethylallyltransferase</shortName>
        <shortName evidence="10">DMATase</shortName>
    </alternativeName>
    <alternativeName>
        <fullName evidence="10">Isopentenyl-diphosphate:tRNA isopentenyltransferase</fullName>
        <shortName evidence="10">IPP transferase</shortName>
        <shortName evidence="10">IPPT</shortName>
        <shortName evidence="10">IPTase</shortName>
    </alternativeName>
</protein>
<evidence type="ECO:0000313" key="15">
    <source>
        <dbReference type="EMBL" id="EAQ11596.1"/>
    </source>
</evidence>
<feature type="binding site" evidence="10">
    <location>
        <begin position="49"/>
        <end position="56"/>
    </location>
    <ligand>
        <name>ATP</name>
        <dbReference type="ChEBI" id="CHEBI:30616"/>
    </ligand>
</feature>
<dbReference type="AlphaFoldDB" id="A3VJL9"/>
<evidence type="ECO:0000256" key="4">
    <source>
        <dbReference type="ARBA" id="ARBA00022679"/>
    </source>
</evidence>
<evidence type="ECO:0000256" key="12">
    <source>
        <dbReference type="RuleBase" id="RU003784"/>
    </source>
</evidence>
<comment type="function">
    <text evidence="2 10 12">Catalyzes the transfer of a dimethylallyl group onto the adenine at position 37 in tRNAs that read codons beginning with uridine, leading to the formation of N6-(dimethylallyl)adenosine (i(6)A).</text>
</comment>
<evidence type="ECO:0000256" key="10">
    <source>
        <dbReference type="HAMAP-Rule" id="MF_00185"/>
    </source>
</evidence>
<dbReference type="eggNOG" id="COG0324">
    <property type="taxonomic scope" value="Bacteria"/>
</dbReference>
<keyword evidence="7 10" id="KW-0067">ATP-binding</keyword>
<keyword evidence="5 10" id="KW-0819">tRNA processing</keyword>
<gene>
    <name evidence="10" type="primary">miaA</name>
    <name evidence="15" type="ORF">RB2654_04174</name>
</gene>
<dbReference type="NCBIfam" id="TIGR00174">
    <property type="entry name" value="miaA"/>
    <property type="match status" value="1"/>
</dbReference>
<comment type="subunit">
    <text evidence="10">Monomer.</text>
</comment>
<evidence type="ECO:0000256" key="8">
    <source>
        <dbReference type="ARBA" id="ARBA00022842"/>
    </source>
</evidence>
<comment type="catalytic activity">
    <reaction evidence="9 10 11">
        <text>adenosine(37) in tRNA + dimethylallyl diphosphate = N(6)-dimethylallyladenosine(37) in tRNA + diphosphate</text>
        <dbReference type="Rhea" id="RHEA:26482"/>
        <dbReference type="Rhea" id="RHEA-COMP:10162"/>
        <dbReference type="Rhea" id="RHEA-COMP:10375"/>
        <dbReference type="ChEBI" id="CHEBI:33019"/>
        <dbReference type="ChEBI" id="CHEBI:57623"/>
        <dbReference type="ChEBI" id="CHEBI:74411"/>
        <dbReference type="ChEBI" id="CHEBI:74415"/>
        <dbReference type="EC" id="2.5.1.75"/>
    </reaction>
</comment>
<organism evidence="15 16">
    <name type="scientific">Maritimibacter alkaliphilus HTCC2654</name>
    <dbReference type="NCBI Taxonomy" id="314271"/>
    <lineage>
        <taxon>Bacteria</taxon>
        <taxon>Pseudomonadati</taxon>
        <taxon>Pseudomonadota</taxon>
        <taxon>Alphaproteobacteria</taxon>
        <taxon>Rhodobacterales</taxon>
        <taxon>Roseobacteraceae</taxon>
        <taxon>Maritimibacter</taxon>
    </lineage>
</organism>
<comment type="caution">
    <text evidence="10">Lacks conserved residue(s) required for the propagation of feature annotation.</text>
</comment>
<dbReference type="InterPro" id="IPR027417">
    <property type="entry name" value="P-loop_NTPase"/>
</dbReference>
<dbReference type="Gene3D" id="3.40.50.300">
    <property type="entry name" value="P-loop containing nucleotide triphosphate hydrolases"/>
    <property type="match status" value="1"/>
</dbReference>
<dbReference type="GO" id="GO:0052381">
    <property type="term" value="F:tRNA dimethylallyltransferase activity"/>
    <property type="evidence" value="ECO:0007669"/>
    <property type="project" value="UniProtKB-UniRule"/>
</dbReference>
<evidence type="ECO:0000256" key="5">
    <source>
        <dbReference type="ARBA" id="ARBA00022694"/>
    </source>
</evidence>
<evidence type="ECO:0000256" key="2">
    <source>
        <dbReference type="ARBA" id="ARBA00003213"/>
    </source>
</evidence>
<feature type="site" description="Interaction with substrate tRNA" evidence="10">
    <location>
        <position position="158"/>
    </location>
</feature>
<dbReference type="Pfam" id="PF01715">
    <property type="entry name" value="IPPT"/>
    <property type="match status" value="1"/>
</dbReference>
<name>A3VJL9_9RHOB</name>
<dbReference type="InterPro" id="IPR039657">
    <property type="entry name" value="Dimethylallyltransferase"/>
</dbReference>
<dbReference type="GO" id="GO:0005524">
    <property type="term" value="F:ATP binding"/>
    <property type="evidence" value="ECO:0007669"/>
    <property type="project" value="UniProtKB-UniRule"/>
</dbReference>
<evidence type="ECO:0000256" key="6">
    <source>
        <dbReference type="ARBA" id="ARBA00022741"/>
    </source>
</evidence>
<dbReference type="EC" id="2.5.1.75" evidence="10"/>
<dbReference type="Gene3D" id="1.10.20.140">
    <property type="match status" value="1"/>
</dbReference>
<dbReference type="Proteomes" id="UP000002931">
    <property type="component" value="Unassembled WGS sequence"/>
</dbReference>
<evidence type="ECO:0000256" key="13">
    <source>
        <dbReference type="RuleBase" id="RU003785"/>
    </source>
</evidence>
<feature type="region of interest" description="Disordered" evidence="14">
    <location>
        <begin position="1"/>
        <end position="23"/>
    </location>
</feature>
<dbReference type="EMBL" id="AAMT01000014">
    <property type="protein sequence ID" value="EAQ11596.1"/>
    <property type="molecule type" value="Genomic_DNA"/>
</dbReference>
<dbReference type="SUPFAM" id="SSF52540">
    <property type="entry name" value="P-loop containing nucleoside triphosphate hydrolases"/>
    <property type="match status" value="1"/>
</dbReference>
<dbReference type="HOGENOM" id="CLU_032616_0_1_5"/>
<proteinExistence type="inferred from homology"/>
<feature type="site" description="Interaction with substrate tRNA" evidence="10">
    <location>
        <position position="136"/>
    </location>
</feature>
<keyword evidence="4 10" id="KW-0808">Transferase</keyword>
<comment type="cofactor">
    <cofactor evidence="1 10">
        <name>Mg(2+)</name>
        <dbReference type="ChEBI" id="CHEBI:18420"/>
    </cofactor>
</comment>
<accession>A3VJL9</accession>
<dbReference type="PANTHER" id="PTHR11088">
    <property type="entry name" value="TRNA DIMETHYLALLYLTRANSFERASE"/>
    <property type="match status" value="1"/>
</dbReference>
<evidence type="ECO:0000256" key="7">
    <source>
        <dbReference type="ARBA" id="ARBA00022840"/>
    </source>
</evidence>
<dbReference type="HAMAP" id="MF_00185">
    <property type="entry name" value="IPP_trans"/>
    <property type="match status" value="1"/>
</dbReference>
<dbReference type="STRING" id="314271.RB2654_04174"/>
<dbReference type="PANTHER" id="PTHR11088:SF60">
    <property type="entry name" value="TRNA DIMETHYLALLYLTRANSFERASE"/>
    <property type="match status" value="1"/>
</dbReference>
<dbReference type="GO" id="GO:0006400">
    <property type="term" value="P:tRNA modification"/>
    <property type="evidence" value="ECO:0007669"/>
    <property type="project" value="TreeGrafter"/>
</dbReference>